<keyword evidence="5" id="KW-1185">Reference proteome</keyword>
<dbReference type="AlphaFoldDB" id="A0A7I5EA05"/>
<dbReference type="InterPro" id="IPR003582">
    <property type="entry name" value="ShKT_dom"/>
</dbReference>
<comment type="caution">
    <text evidence="2">Lacks conserved residue(s) required for the propagation of feature annotation.</text>
</comment>
<dbReference type="GO" id="GO:0046872">
    <property type="term" value="F:metal ion binding"/>
    <property type="evidence" value="ECO:0007669"/>
    <property type="project" value="UniProtKB-KW"/>
</dbReference>
<dbReference type="OrthoDB" id="6132182at2759"/>
<feature type="chain" id="PRO_5035466891" evidence="3">
    <location>
        <begin position="32"/>
        <end position="615"/>
    </location>
</feature>
<dbReference type="SUPFAM" id="SSF48056">
    <property type="entry name" value="Di-copper centre-containing domain"/>
    <property type="match status" value="1"/>
</dbReference>
<dbReference type="SMART" id="SM00254">
    <property type="entry name" value="ShKT"/>
    <property type="match status" value="2"/>
</dbReference>
<reference evidence="6" key="1">
    <citation type="submission" date="2020-12" db="UniProtKB">
        <authorList>
            <consortium name="WormBaseParasite"/>
        </authorList>
    </citation>
    <scope>IDENTIFICATION</scope>
    <source>
        <strain evidence="6">MHco3</strain>
    </source>
</reference>
<accession>A0A7I5EA05</accession>
<protein>
    <submittedName>
        <fullName evidence="6">Tyrosinase_Cu-bd domain-containing protein</fullName>
    </submittedName>
</protein>
<dbReference type="GO" id="GO:0016491">
    <property type="term" value="F:oxidoreductase activity"/>
    <property type="evidence" value="ECO:0007669"/>
    <property type="project" value="InterPro"/>
</dbReference>
<evidence type="ECO:0000259" key="4">
    <source>
        <dbReference type="PROSITE" id="PS51670"/>
    </source>
</evidence>
<name>A0A7I5EA05_HAECO</name>
<dbReference type="Gene3D" id="1.10.10.1940">
    <property type="match status" value="1"/>
</dbReference>
<evidence type="ECO:0000256" key="1">
    <source>
        <dbReference type="ARBA" id="ARBA00022723"/>
    </source>
</evidence>
<dbReference type="Pfam" id="PF00264">
    <property type="entry name" value="Tyrosinase"/>
    <property type="match status" value="1"/>
</dbReference>
<dbReference type="PROSITE" id="PS00498">
    <property type="entry name" value="TYROSINASE_2"/>
    <property type="match status" value="1"/>
</dbReference>
<feature type="disulfide bond" evidence="2">
    <location>
        <begin position="483"/>
        <end position="517"/>
    </location>
</feature>
<keyword evidence="1" id="KW-0479">Metal-binding</keyword>
<evidence type="ECO:0000256" key="3">
    <source>
        <dbReference type="SAM" id="SignalP"/>
    </source>
</evidence>
<dbReference type="InterPro" id="IPR002227">
    <property type="entry name" value="Tyrosinase_Cu-bd"/>
</dbReference>
<organism evidence="5 6">
    <name type="scientific">Haemonchus contortus</name>
    <name type="common">Barber pole worm</name>
    <dbReference type="NCBI Taxonomy" id="6289"/>
    <lineage>
        <taxon>Eukaryota</taxon>
        <taxon>Metazoa</taxon>
        <taxon>Ecdysozoa</taxon>
        <taxon>Nematoda</taxon>
        <taxon>Chromadorea</taxon>
        <taxon>Rhabditida</taxon>
        <taxon>Rhabditina</taxon>
        <taxon>Rhabditomorpha</taxon>
        <taxon>Strongyloidea</taxon>
        <taxon>Trichostrongylidae</taxon>
        <taxon>Haemonchus</taxon>
    </lineage>
</organism>
<dbReference type="InterPro" id="IPR050316">
    <property type="entry name" value="Tyrosinase/Hemocyanin"/>
</dbReference>
<dbReference type="PANTHER" id="PTHR11474">
    <property type="entry name" value="TYROSINASE FAMILY MEMBER"/>
    <property type="match status" value="1"/>
</dbReference>
<evidence type="ECO:0000313" key="5">
    <source>
        <dbReference type="Proteomes" id="UP000025227"/>
    </source>
</evidence>
<evidence type="ECO:0000313" key="6">
    <source>
        <dbReference type="WBParaSite" id="HCON_00095765-00001"/>
    </source>
</evidence>
<proteinExistence type="predicted"/>
<dbReference type="Proteomes" id="UP000025227">
    <property type="component" value="Unplaced"/>
</dbReference>
<dbReference type="Gene3D" id="1.10.1280.10">
    <property type="entry name" value="Di-copper center containing domain from catechol oxidase"/>
    <property type="match status" value="1"/>
</dbReference>
<dbReference type="InterPro" id="IPR008922">
    <property type="entry name" value="Di-copper_centre_dom_sf"/>
</dbReference>
<feature type="disulfide bond" evidence="2">
    <location>
        <begin position="528"/>
        <end position="562"/>
    </location>
</feature>
<dbReference type="Pfam" id="PF01549">
    <property type="entry name" value="ShK"/>
    <property type="match status" value="2"/>
</dbReference>
<sequence>EREREKYTIKGQSMLWLVLYNLFDLLVSTDGQGICDNAPTPALRITCQQITNWDANTRAVRPTVRALVSAPGTAGISPLGVGISSVATSTTPSTVYDCLDIACLCGFFGGTGGSSCTLPNGRTLSKAIRKEFRVMTDDERQNYITAMWTIKGNGDYDEIGRIHSQFITSPGAHSGPAFLPWHREYIKRLEIALRRVDPSIALPYWDSTLDSSLPNPAQSCIWGNELMGTQGSGGSVTTGAFRNWLTVDGSRVFTRNIGGTGNLLRDSDIQTILSSSDFRTLLAFTAPQMGCPNPAPWTVLEYVHGGPHVFTGGDMLITTSATNDPLFFSHHSMIDNVWELWRIAQQSRSQRETQYPSDNSLCSSTSHFANTTMAPFFPKVNLDGLSNAYTDNLYQYDPRPTCTSSNLNGCRSKYLFCDLSHGSPRCASKINIGGTCSGYTNNEDRCYLGQCINNICAMAPTPTPTTQPPTDTTTPVAPSQETCYNEQQCCALWASRGECSRNPTYMNLWCKASCGVCTPTTYDLSTECSDRSARCAEWAQRGECRSNPAWMTENCRQSCNACGTTRSQACGGSLSQFFQFSQHSISTRNHGDSCSKNSFSFFQTSLVPASRPSKS</sequence>
<keyword evidence="2" id="KW-1015">Disulfide bond</keyword>
<dbReference type="PROSITE" id="PS51670">
    <property type="entry name" value="SHKT"/>
    <property type="match status" value="2"/>
</dbReference>
<dbReference type="WBParaSite" id="HCON_00095765-00001">
    <property type="protein sequence ID" value="HCON_00095765-00001"/>
    <property type="gene ID" value="HCON_00095765"/>
</dbReference>
<dbReference type="PRINTS" id="PR00092">
    <property type="entry name" value="TYROSINASE"/>
</dbReference>
<dbReference type="PANTHER" id="PTHR11474:SF21">
    <property type="entry name" value="SHKT DOMAIN-CONTAINING PROTEIN"/>
    <property type="match status" value="1"/>
</dbReference>
<feature type="domain" description="ShKT" evidence="4">
    <location>
        <begin position="528"/>
        <end position="562"/>
    </location>
</feature>
<feature type="signal peptide" evidence="3">
    <location>
        <begin position="1"/>
        <end position="31"/>
    </location>
</feature>
<feature type="domain" description="ShKT" evidence="4">
    <location>
        <begin position="483"/>
        <end position="517"/>
    </location>
</feature>
<evidence type="ECO:0000256" key="2">
    <source>
        <dbReference type="PROSITE-ProRule" id="PRU01005"/>
    </source>
</evidence>
<keyword evidence="3" id="KW-0732">Signal</keyword>